<keyword evidence="1" id="KW-1133">Transmembrane helix</keyword>
<dbReference type="PROSITE" id="PS50887">
    <property type="entry name" value="GGDEF"/>
    <property type="match status" value="1"/>
</dbReference>
<name>X7E9P2_9GAMM</name>
<dbReference type="Pfam" id="PF00990">
    <property type="entry name" value="GGDEF"/>
    <property type="match status" value="1"/>
</dbReference>
<keyword evidence="1" id="KW-0472">Membrane</keyword>
<accession>X7E9P2</accession>
<dbReference type="PANTHER" id="PTHR46663:SF2">
    <property type="entry name" value="GGDEF DOMAIN-CONTAINING PROTEIN"/>
    <property type="match status" value="1"/>
</dbReference>
<evidence type="ECO:0000256" key="1">
    <source>
        <dbReference type="SAM" id="Phobius"/>
    </source>
</evidence>
<dbReference type="SUPFAM" id="SSF55073">
    <property type="entry name" value="Nucleotide cyclase"/>
    <property type="match status" value="1"/>
</dbReference>
<organism evidence="3 4">
    <name type="scientific">Marinomonas ushuaiensis DSM 15871</name>
    <dbReference type="NCBI Taxonomy" id="1122207"/>
    <lineage>
        <taxon>Bacteria</taxon>
        <taxon>Pseudomonadati</taxon>
        <taxon>Pseudomonadota</taxon>
        <taxon>Gammaproteobacteria</taxon>
        <taxon>Oceanospirillales</taxon>
        <taxon>Oceanospirillaceae</taxon>
        <taxon>Marinomonas</taxon>
    </lineage>
</organism>
<dbReference type="CDD" id="cd01949">
    <property type="entry name" value="GGDEF"/>
    <property type="match status" value="1"/>
</dbReference>
<dbReference type="EMBL" id="JAMB01000001">
    <property type="protein sequence ID" value="ETX12672.1"/>
    <property type="molecule type" value="Genomic_DNA"/>
</dbReference>
<dbReference type="PANTHER" id="PTHR46663">
    <property type="entry name" value="DIGUANYLATE CYCLASE DGCT-RELATED"/>
    <property type="match status" value="1"/>
</dbReference>
<dbReference type="STRING" id="1122207.MUS1_01385"/>
<reference evidence="3 4" key="1">
    <citation type="submission" date="2014-01" db="EMBL/GenBank/DDBJ databases">
        <title>Marinomonas ushuaiensis DSM 15871 Genome Sequencing.</title>
        <authorList>
            <person name="Lai Q."/>
            <person name="Shao Z.S."/>
        </authorList>
    </citation>
    <scope>NUCLEOTIDE SEQUENCE [LARGE SCALE GENOMIC DNA]</scope>
    <source>
        <strain evidence="3 4">DSM 15871</strain>
    </source>
</reference>
<feature type="domain" description="GGDEF" evidence="2">
    <location>
        <begin position="439"/>
        <end position="568"/>
    </location>
</feature>
<evidence type="ECO:0000313" key="3">
    <source>
        <dbReference type="EMBL" id="ETX12672.1"/>
    </source>
</evidence>
<evidence type="ECO:0000313" key="4">
    <source>
        <dbReference type="Proteomes" id="UP000054058"/>
    </source>
</evidence>
<dbReference type="eggNOG" id="COG2199">
    <property type="taxonomic scope" value="Bacteria"/>
</dbReference>
<evidence type="ECO:0000259" key="2">
    <source>
        <dbReference type="PROSITE" id="PS50887"/>
    </source>
</evidence>
<dbReference type="NCBIfam" id="TIGR00254">
    <property type="entry name" value="GGDEF"/>
    <property type="match status" value="1"/>
</dbReference>
<proteinExistence type="predicted"/>
<dbReference type="InterPro" id="IPR000160">
    <property type="entry name" value="GGDEF_dom"/>
</dbReference>
<dbReference type="InterPro" id="IPR052163">
    <property type="entry name" value="DGC-Regulatory_Protein"/>
</dbReference>
<dbReference type="RefSeq" id="WP_036158040.1">
    <property type="nucleotide sequence ID" value="NZ_JAMB01000001.1"/>
</dbReference>
<sequence>MTIKSRFLIFTALILLTTSFFSWLSMQMLAEGIIASWVERYAEKQVKYDKVRTLLPLIQEVNLSKEFAELESLKAWAKQPYNDVLKQQAFDDTEAFRSRFSDNSYFIALRGSERYYYSDDSKYQNTNKDESEKEFYRYTLDQNKTADSWFYSIIDIKLNLHLNVNPDVELGVVKLWSDVLIRDGEDILGVVGTGLDLTTFLSKMVNEQDIYSAIVFTDHDGSIQLYQKEELIDYASITKQSNNKKQIFQLLDDDSSREQLQKSFELAKLQPDNVEMARVNKDGVSQLASVIYIAEIDWFQVNFIDINSFLPWTEFSSLLVVFLISLVCALVTIYVLITLIITKPLNELERSICSLEKGKYHEPKLNFFAGREIKRLISKYKKISLSLLEYQQELEQKVIERTEKLDHLSKLDPLTSLFNRRGFKVHMTQYIKNWQDHHQPFSLINVDINQFKKVNDEYGHAVGDLLLQRIADYLKNIVGNGGEVSRWGGDEFLILVKGTSNVGEDNTDLSILNQLLSERESLSIEVNSQEVLIAFSVGSTEVKGNDSLEDMLNRADKAMYSMKFSRKG</sequence>
<dbReference type="AlphaFoldDB" id="X7E9P2"/>
<dbReference type="Proteomes" id="UP000054058">
    <property type="component" value="Unassembled WGS sequence"/>
</dbReference>
<dbReference type="InterPro" id="IPR029787">
    <property type="entry name" value="Nucleotide_cyclase"/>
</dbReference>
<dbReference type="PATRIC" id="fig|1122207.3.peg.286"/>
<dbReference type="InterPro" id="IPR043128">
    <property type="entry name" value="Rev_trsase/Diguanyl_cyclase"/>
</dbReference>
<gene>
    <name evidence="3" type="ORF">MUS1_01385</name>
</gene>
<protein>
    <recommendedName>
        <fullName evidence="2">GGDEF domain-containing protein</fullName>
    </recommendedName>
</protein>
<keyword evidence="1" id="KW-0812">Transmembrane</keyword>
<dbReference type="OrthoDB" id="5496380at2"/>
<keyword evidence="4" id="KW-1185">Reference proteome</keyword>
<comment type="caution">
    <text evidence="3">The sequence shown here is derived from an EMBL/GenBank/DDBJ whole genome shotgun (WGS) entry which is preliminary data.</text>
</comment>
<dbReference type="SMART" id="SM00267">
    <property type="entry name" value="GGDEF"/>
    <property type="match status" value="1"/>
</dbReference>
<dbReference type="Gene3D" id="3.30.70.270">
    <property type="match status" value="1"/>
</dbReference>
<feature type="transmembrane region" description="Helical" evidence="1">
    <location>
        <begin position="318"/>
        <end position="341"/>
    </location>
</feature>